<keyword evidence="1" id="KW-0472">Membrane</keyword>
<dbReference type="Gene3D" id="1.10.4030.10">
    <property type="entry name" value="Porin chaperone SurA, peptide-binding domain"/>
    <property type="match status" value="1"/>
</dbReference>
<dbReference type="SUPFAM" id="SSF109998">
    <property type="entry name" value="Triger factor/SurA peptide-binding domain-like"/>
    <property type="match status" value="1"/>
</dbReference>
<comment type="caution">
    <text evidence="3">The sequence shown here is derived from an EMBL/GenBank/DDBJ whole genome shotgun (WGS) entry which is preliminary data.</text>
</comment>
<dbReference type="Pfam" id="PF13145">
    <property type="entry name" value="Rotamase_2"/>
    <property type="match status" value="1"/>
</dbReference>
<feature type="transmembrane region" description="Helical" evidence="1">
    <location>
        <begin position="12"/>
        <end position="33"/>
    </location>
</feature>
<keyword evidence="4" id="KW-1185">Reference proteome</keyword>
<dbReference type="PANTHER" id="PTHR47245">
    <property type="entry name" value="PEPTIDYLPROLYL ISOMERASE"/>
    <property type="match status" value="1"/>
</dbReference>
<evidence type="ECO:0000313" key="3">
    <source>
        <dbReference type="EMBL" id="ONN26724.1"/>
    </source>
</evidence>
<dbReference type="InterPro" id="IPR050245">
    <property type="entry name" value="PrsA_foldase"/>
</dbReference>
<evidence type="ECO:0000256" key="1">
    <source>
        <dbReference type="SAM" id="Phobius"/>
    </source>
</evidence>
<name>A0ABX3IHR3_9BACT</name>
<organism evidence="3 4">
    <name type="scientific">Thermosipho affectus</name>
    <dbReference type="NCBI Taxonomy" id="660294"/>
    <lineage>
        <taxon>Bacteria</taxon>
        <taxon>Thermotogati</taxon>
        <taxon>Thermotogota</taxon>
        <taxon>Thermotogae</taxon>
        <taxon>Thermotogales</taxon>
        <taxon>Fervidobacteriaceae</taxon>
        <taxon>Thermosipho</taxon>
    </lineage>
</organism>
<evidence type="ECO:0000313" key="4">
    <source>
        <dbReference type="Proteomes" id="UP000242616"/>
    </source>
</evidence>
<dbReference type="EMBL" id="LBFC01000022">
    <property type="protein sequence ID" value="ONN26724.1"/>
    <property type="molecule type" value="Genomic_DNA"/>
</dbReference>
<dbReference type="Proteomes" id="UP000242616">
    <property type="component" value="Unassembled WGS sequence"/>
</dbReference>
<evidence type="ECO:0000259" key="2">
    <source>
        <dbReference type="Pfam" id="PF13145"/>
    </source>
</evidence>
<dbReference type="PANTHER" id="PTHR47245:SF2">
    <property type="entry name" value="PEPTIDYL-PROLYL CIS-TRANS ISOMERASE HP_0175-RELATED"/>
    <property type="match status" value="1"/>
</dbReference>
<dbReference type="InterPro" id="IPR000297">
    <property type="entry name" value="PPIase_PpiC"/>
</dbReference>
<protein>
    <recommendedName>
        <fullName evidence="2">PpiC domain-containing protein</fullName>
    </recommendedName>
</protein>
<feature type="domain" description="PpiC" evidence="2">
    <location>
        <begin position="179"/>
        <end position="284"/>
    </location>
</feature>
<gene>
    <name evidence="3" type="ORF">XJ44_07585</name>
</gene>
<keyword evidence="1" id="KW-0812">Transmembrane</keyword>
<sequence>MRKWFEKAHGVIIWTIAIAFVAGIVIWSLTSYFSARKSKIEYSLSDSVAFLTKDGTALNSDYWIFPWDLEKSYSQALSYYKLTDVDPVFEEPMLKTSLLNDLIDTKVVLYYAEISNIRPSKSEIKDELEKQVSKIKENENLLKYVEQNFGGLENYKKSIEADIIKYLTISKVKNKIAKIDEKQMEEYYESHKEELMNKYDSANVDFVSFSTQASANNFITKALIDGFEKAATDLNVSIQKYPNLKRGILDKKFEETIFSTPNTVVGPVPLGSNFFVFYVNDLTNVDTFEKFSLSQGYQDVLNQLQGEKFRNEIEKFKKDNNVGVVINNEVYRVWNEVLTKSGTDLLNVYKNLNGMVFDFNSNMVKEDVPVEIKAAFVTLVDKMIKDASFTNSEIIDDAKKESDIVLKSVYKDYPESFIATKKMKEQYPDRKDVLFNYYTKLYSKIKPYIEYGMLQNVMNDFIDLYGGLTTLSEATDISLNQKAEVLYNLYEINKMLKDATTAKQYLEKLKEATPTYMDFDAAFNELNFMKNATSTN</sequence>
<dbReference type="InterPro" id="IPR027304">
    <property type="entry name" value="Trigger_fact/SurA_dom_sf"/>
</dbReference>
<keyword evidence="1" id="KW-1133">Transmembrane helix</keyword>
<proteinExistence type="predicted"/>
<reference evidence="3 4" key="1">
    <citation type="submission" date="2015-06" db="EMBL/GenBank/DDBJ databases">
        <title>Genome sequencing of Thermotogales isolates from hydrothermal vents.</title>
        <authorList>
            <person name="Haverkamp T.H."/>
            <person name="Kublanov I.V."/>
            <person name="Nesbo C.L."/>
        </authorList>
    </citation>
    <scope>NUCLEOTIDE SEQUENCE [LARGE SCALE GENOMIC DNA]</scope>
    <source>
        <strain evidence="4">ik275mar</strain>
    </source>
</reference>
<dbReference type="RefSeq" id="WP_077198607.1">
    <property type="nucleotide sequence ID" value="NZ_LBFC01000022.1"/>
</dbReference>
<accession>A0ABX3IHR3</accession>